<organism evidence="1 2">
    <name type="scientific">Oncorhynchus mykiss</name>
    <name type="common">Rainbow trout</name>
    <name type="synonym">Salmo gairdneri</name>
    <dbReference type="NCBI Taxonomy" id="8022"/>
    <lineage>
        <taxon>Eukaryota</taxon>
        <taxon>Metazoa</taxon>
        <taxon>Chordata</taxon>
        <taxon>Craniata</taxon>
        <taxon>Vertebrata</taxon>
        <taxon>Euteleostomi</taxon>
        <taxon>Actinopterygii</taxon>
        <taxon>Neopterygii</taxon>
        <taxon>Teleostei</taxon>
        <taxon>Protacanthopterygii</taxon>
        <taxon>Salmoniformes</taxon>
        <taxon>Salmonidae</taxon>
        <taxon>Salmoninae</taxon>
        <taxon>Oncorhynchus</taxon>
    </lineage>
</organism>
<protein>
    <recommendedName>
        <fullName evidence="3">BACK domain-containing protein</fullName>
    </recommendedName>
</protein>
<accession>A0A060YY80</accession>
<reference evidence="1" key="1">
    <citation type="journal article" date="2014" name="Nat. Commun.">
        <title>The rainbow trout genome provides novel insights into evolution after whole-genome duplication in vertebrates.</title>
        <authorList>
            <person name="Berthelot C."/>
            <person name="Brunet F."/>
            <person name="Chalopin D."/>
            <person name="Juanchich A."/>
            <person name="Bernard M."/>
            <person name="Noel B."/>
            <person name="Bento P."/>
            <person name="Da Silva C."/>
            <person name="Labadie K."/>
            <person name="Alberti A."/>
            <person name="Aury J.M."/>
            <person name="Louis A."/>
            <person name="Dehais P."/>
            <person name="Bardou P."/>
            <person name="Montfort J."/>
            <person name="Klopp C."/>
            <person name="Cabau C."/>
            <person name="Gaspin C."/>
            <person name="Thorgaard G.H."/>
            <person name="Boussaha M."/>
            <person name="Quillet E."/>
            <person name="Guyomard R."/>
            <person name="Galiana D."/>
            <person name="Bobe J."/>
            <person name="Volff J.N."/>
            <person name="Genet C."/>
            <person name="Wincker P."/>
            <person name="Jaillon O."/>
            <person name="Roest Crollius H."/>
            <person name="Guiguen Y."/>
        </authorList>
    </citation>
    <scope>NUCLEOTIDE SEQUENCE [LARGE SCALE GENOMIC DNA]</scope>
</reference>
<dbReference type="Proteomes" id="UP000193380">
    <property type="component" value="Unassembled WGS sequence"/>
</dbReference>
<evidence type="ECO:0000313" key="2">
    <source>
        <dbReference type="Proteomes" id="UP000193380"/>
    </source>
</evidence>
<dbReference type="AlphaFoldDB" id="A0A060YY80"/>
<dbReference type="EMBL" id="FR926858">
    <property type="protein sequence ID" value="CDQ96701.1"/>
    <property type="molecule type" value="Genomic_DNA"/>
</dbReference>
<dbReference type="PaxDb" id="8022-A0A060YY80"/>
<reference evidence="1" key="2">
    <citation type="submission" date="2014-03" db="EMBL/GenBank/DDBJ databases">
        <authorList>
            <person name="Genoscope - CEA"/>
        </authorList>
    </citation>
    <scope>NUCLEOTIDE SEQUENCE</scope>
</reference>
<sequence length="187" mass="21853">MYCGLLSPCPDLEPIELIVLSNRLCLPRLVALTEQHAVNELLQWAMKGVDIDGQVLAYLELAQFHNAKQLSAWCLHHICTNYNSVCRKFPKDMKVMSPENQRHFEKQRWPPVWFLKEEDRYLRSQKEREREEEILRKLRTKRGWCFSRHPSSSPHPLSIMCEASQVSHTIVIVYNIILIRSVGLSTA</sequence>
<evidence type="ECO:0008006" key="3">
    <source>
        <dbReference type="Google" id="ProtNLM"/>
    </source>
</evidence>
<proteinExistence type="predicted"/>
<gene>
    <name evidence="1" type="ORF">GSONMT00018824001</name>
</gene>
<dbReference type="InterPro" id="IPR011333">
    <property type="entry name" value="SKP1/BTB/POZ_sf"/>
</dbReference>
<dbReference type="STRING" id="8022.A0A060YY80"/>
<name>A0A060YY80_ONCMY</name>
<evidence type="ECO:0000313" key="1">
    <source>
        <dbReference type="EMBL" id="CDQ96701.1"/>
    </source>
</evidence>
<dbReference type="Gene3D" id="3.30.710.10">
    <property type="entry name" value="Potassium Channel Kv1.1, Chain A"/>
    <property type="match status" value="1"/>
</dbReference>